<reference evidence="2 3" key="1">
    <citation type="journal article" date="2023" name="Nucleic Acids Res.">
        <title>The hologenome of Daphnia magna reveals possible DNA methylation and microbiome-mediated evolution of the host genome.</title>
        <authorList>
            <person name="Chaturvedi A."/>
            <person name="Li X."/>
            <person name="Dhandapani V."/>
            <person name="Marshall H."/>
            <person name="Kissane S."/>
            <person name="Cuenca-Cambronero M."/>
            <person name="Asole G."/>
            <person name="Calvet F."/>
            <person name="Ruiz-Romero M."/>
            <person name="Marangio P."/>
            <person name="Guigo R."/>
            <person name="Rago D."/>
            <person name="Mirbahai L."/>
            <person name="Eastwood N."/>
            <person name="Colbourne J.K."/>
            <person name="Zhou J."/>
            <person name="Mallon E."/>
            <person name="Orsini L."/>
        </authorList>
    </citation>
    <scope>NUCLEOTIDE SEQUENCE [LARGE SCALE GENOMIC DNA]</scope>
    <source>
        <strain evidence="2">LRV0_1</strain>
    </source>
</reference>
<dbReference type="InterPro" id="IPR012341">
    <property type="entry name" value="6hp_glycosidase-like_sf"/>
</dbReference>
<dbReference type="PANTHER" id="PTHR42899:SF1">
    <property type="entry name" value="SPERMATOGENESIS-ASSOCIATED PROTEIN 20"/>
    <property type="match status" value="1"/>
</dbReference>
<dbReference type="InterPro" id="IPR008928">
    <property type="entry name" value="6-hairpin_glycosidase_sf"/>
</dbReference>
<organism evidence="2 3">
    <name type="scientific">Daphnia magna</name>
    <dbReference type="NCBI Taxonomy" id="35525"/>
    <lineage>
        <taxon>Eukaryota</taxon>
        <taxon>Metazoa</taxon>
        <taxon>Ecdysozoa</taxon>
        <taxon>Arthropoda</taxon>
        <taxon>Crustacea</taxon>
        <taxon>Branchiopoda</taxon>
        <taxon>Diplostraca</taxon>
        <taxon>Cladocera</taxon>
        <taxon>Anomopoda</taxon>
        <taxon>Daphniidae</taxon>
        <taxon>Daphnia</taxon>
    </lineage>
</organism>
<name>A0ABQ9ZMI3_9CRUS</name>
<evidence type="ECO:0000259" key="1">
    <source>
        <dbReference type="Pfam" id="PF03190"/>
    </source>
</evidence>
<evidence type="ECO:0000313" key="2">
    <source>
        <dbReference type="EMBL" id="KAK4014159.1"/>
    </source>
</evidence>
<dbReference type="Gene3D" id="1.50.10.10">
    <property type="match status" value="1"/>
</dbReference>
<protein>
    <recommendedName>
        <fullName evidence="1">Spermatogenesis-associated protein 20-like TRX domain-containing protein</fullName>
    </recommendedName>
</protein>
<evidence type="ECO:0000313" key="3">
    <source>
        <dbReference type="Proteomes" id="UP001234178"/>
    </source>
</evidence>
<dbReference type="SUPFAM" id="SSF52833">
    <property type="entry name" value="Thioredoxin-like"/>
    <property type="match status" value="1"/>
</dbReference>
<accession>A0ABQ9ZMI3</accession>
<gene>
    <name evidence="2" type="ORF">OUZ56_026696</name>
</gene>
<dbReference type="EMBL" id="JAOYFB010000004">
    <property type="protein sequence ID" value="KAK4014159.1"/>
    <property type="molecule type" value="Genomic_DNA"/>
</dbReference>
<dbReference type="InterPro" id="IPR036249">
    <property type="entry name" value="Thioredoxin-like_sf"/>
</dbReference>
<proteinExistence type="predicted"/>
<dbReference type="Pfam" id="PF03190">
    <property type="entry name" value="Thioredox_DsbH"/>
    <property type="match status" value="1"/>
</dbReference>
<comment type="caution">
    <text evidence="2">The sequence shown here is derived from an EMBL/GenBank/DDBJ whole genome shotgun (WGS) entry which is preliminary data.</text>
</comment>
<feature type="domain" description="Spermatogenesis-associated protein 20-like TRX" evidence="1">
    <location>
        <begin position="15"/>
        <end position="176"/>
    </location>
</feature>
<dbReference type="SUPFAM" id="SSF48208">
    <property type="entry name" value="Six-hairpin glycosidases"/>
    <property type="match status" value="1"/>
</dbReference>
<dbReference type="PANTHER" id="PTHR42899">
    <property type="entry name" value="SPERMATOGENESIS-ASSOCIATED PROTEIN 20"/>
    <property type="match status" value="1"/>
</dbReference>
<dbReference type="PIRSF" id="PIRSF006402">
    <property type="entry name" value="UCP006402_thioredoxin"/>
    <property type="match status" value="1"/>
</dbReference>
<dbReference type="Proteomes" id="UP001234178">
    <property type="component" value="Unassembled WGS sequence"/>
</dbReference>
<dbReference type="Gene3D" id="3.40.30.10">
    <property type="entry name" value="Glutaredoxin"/>
    <property type="match status" value="1"/>
</dbReference>
<keyword evidence="3" id="KW-1185">Reference proteome</keyword>
<dbReference type="InterPro" id="IPR024705">
    <property type="entry name" value="Ssp411"/>
</dbReference>
<sequence length="790" mass="88446">MAHSSITSGSKHDPNQLIKSKSPYLLQHAYNPVNWYPWSEEALKKAKEENKLIFLSVGYSTCHWCHVMEKESFENEDIAAVMNENFINIKVDREERPDVDKMYMSFVQAISGRGGWPMSVWMTPELKPVYGGTYYPPDDRYYGQPGFTTILKSLDQQWKENPQKFKKSGESIMAALAQAALIGKGNQVPSASECGNLCFKQLRRSYEPKLGGFSEAPKFPQPVNMNFLLRWHVLNKGSDADLALDMCAHTLHMMAKGGIFDHVSLGFARYSTDEKWHVPHFEKMLYDQAQLASVYTDAYLLTKDGDFARIVSDILSYVSNDLSDPSGGFYSAEDADSYPEAGSKEKREGAFCVWTHKEIQSLLGAQPVPPEFSAGVTVSDIVCYHFDIRPNGNVDPYQPMILSGPDTAHPSAPSSPWVLANEPKDIQSVDVSSPDHWWDPHDELKGQNVLIVRGSEEETAAKFGLSLDVFRQLLKTALSTMREARQRRPRPHLDDKMLASWNGLMISAFAKAGTVLMEDTYVERAVKAAEFVRQHLFDQQSGRLFRSCYRGGDGQGAVSQIDEPIAGFLDDYAFVVRGLLDLYTACQDEKWIQWADELQQKQDDLFWDASQGGYFTSPAGDTSILIRLKEEQDGAEPSANSIAVGNLERLAIAVDRSDYHDKAEQTLCLFQDRLAKIPLSLPEMASALLLYEESPTEVVIVGPRSSDLGHQLYREAVTHQRSLLGQVVIRFDSCRPPQDGASFLASRRPSLVAMKPAKMGCDAAAYLCRNRSCSAPVYSPEDLRQLLNSQ</sequence>
<dbReference type="InterPro" id="IPR004879">
    <property type="entry name" value="Ssp411-like_TRX"/>
</dbReference>
<dbReference type="CDD" id="cd02955">
    <property type="entry name" value="SSP411"/>
    <property type="match status" value="1"/>
</dbReference>